<proteinExistence type="predicted"/>
<geneLocation type="plasmid" evidence="2">
    <name>psms7</name>
</geneLocation>
<dbReference type="KEGG" id="aalg:AREALGSMS7_05051"/>
<organism evidence="1 2">
    <name type="scientific">Arenibacter algicola</name>
    <dbReference type="NCBI Taxonomy" id="616991"/>
    <lineage>
        <taxon>Bacteria</taxon>
        <taxon>Pseudomonadati</taxon>
        <taxon>Bacteroidota</taxon>
        <taxon>Flavobacteriia</taxon>
        <taxon>Flavobacteriales</taxon>
        <taxon>Flavobacteriaceae</taxon>
        <taxon>Arenibacter</taxon>
    </lineage>
</organism>
<sequence length="97" mass="11276">MLEGHKFETMINMLFFRPNGDMIKEVRSKLITADLYRENSIEELRDGLIKKKAETRSSDFIKRGKLHRSIMALTYLLKKLRSEARKKSSPPPPSDPV</sequence>
<name>A0A221V4D0_9FLAO</name>
<protein>
    <submittedName>
        <fullName evidence="1">Uncharacterized protein</fullName>
    </submittedName>
</protein>
<accession>A0A221V4D0</accession>
<reference evidence="1 2" key="1">
    <citation type="submission" date="2017-07" db="EMBL/GenBank/DDBJ databases">
        <title>Genome Sequence of Arenibacter algicola Strain SMS7 Isolated from a culture of the Diatom Skeletonema marinoi.</title>
        <authorList>
            <person name="Topel M."/>
            <person name="Pinder M.I.M."/>
            <person name="Johansson O.N."/>
            <person name="Kourtchenko O."/>
            <person name="Godhe A."/>
            <person name="Clarke A.K."/>
        </authorList>
    </citation>
    <scope>NUCLEOTIDE SEQUENCE [LARGE SCALE GENOMIC DNA]</scope>
    <source>
        <strain evidence="1 2">SMS7</strain>
        <plasmid evidence="2">Plasmid psms7</plasmid>
    </source>
</reference>
<evidence type="ECO:0000313" key="2">
    <source>
        <dbReference type="Proteomes" id="UP000204551"/>
    </source>
</evidence>
<dbReference type="AlphaFoldDB" id="A0A221V4D0"/>
<dbReference type="Proteomes" id="UP000204551">
    <property type="component" value="Plasmid pSMS7"/>
</dbReference>
<gene>
    <name evidence="1" type="ORF">AREALGSMS7_05051</name>
</gene>
<keyword evidence="1" id="KW-0614">Plasmid</keyword>
<dbReference type="EMBL" id="CP022516">
    <property type="protein sequence ID" value="ASO08423.1"/>
    <property type="molecule type" value="Genomic_DNA"/>
</dbReference>
<evidence type="ECO:0000313" key="1">
    <source>
        <dbReference type="EMBL" id="ASO08423.1"/>
    </source>
</evidence>